<dbReference type="SUPFAM" id="SSF55874">
    <property type="entry name" value="ATPase domain of HSP90 chaperone/DNA topoisomerase II/histidine kinase"/>
    <property type="match status" value="1"/>
</dbReference>
<dbReference type="PRINTS" id="PR00344">
    <property type="entry name" value="BCTRLSENSOR"/>
</dbReference>
<dbReference type="InterPro" id="IPR029016">
    <property type="entry name" value="GAF-like_dom_sf"/>
</dbReference>
<evidence type="ECO:0000313" key="6">
    <source>
        <dbReference type="EMBL" id="TDY03792.1"/>
    </source>
</evidence>
<dbReference type="Gene3D" id="1.10.287.130">
    <property type="match status" value="1"/>
</dbReference>
<dbReference type="EMBL" id="SOQX01000001">
    <property type="protein sequence ID" value="TDY03792.1"/>
    <property type="molecule type" value="Genomic_DNA"/>
</dbReference>
<dbReference type="InterPro" id="IPR036097">
    <property type="entry name" value="HisK_dim/P_sf"/>
</dbReference>
<feature type="transmembrane region" description="Helical" evidence="4">
    <location>
        <begin position="39"/>
        <end position="59"/>
    </location>
</feature>
<dbReference type="InterPro" id="IPR004358">
    <property type="entry name" value="Sig_transdc_His_kin-like_C"/>
</dbReference>
<feature type="transmembrane region" description="Helical" evidence="4">
    <location>
        <begin position="261"/>
        <end position="282"/>
    </location>
</feature>
<evidence type="ECO:0000259" key="5">
    <source>
        <dbReference type="PROSITE" id="PS50109"/>
    </source>
</evidence>
<dbReference type="NCBIfam" id="TIGR02916">
    <property type="entry name" value="PEP_his_kin"/>
    <property type="match status" value="1"/>
</dbReference>
<protein>
    <recommendedName>
        <fullName evidence="2">histidine kinase</fullName>
        <ecNumber evidence="2">2.7.13.3</ecNumber>
    </recommendedName>
</protein>
<keyword evidence="6" id="KW-0418">Kinase</keyword>
<keyword evidence="4" id="KW-0812">Transmembrane</keyword>
<dbReference type="CDD" id="cd00082">
    <property type="entry name" value="HisKA"/>
    <property type="match status" value="1"/>
</dbReference>
<dbReference type="SUPFAM" id="SSF55781">
    <property type="entry name" value="GAF domain-like"/>
    <property type="match status" value="1"/>
</dbReference>
<dbReference type="GO" id="GO:0000155">
    <property type="term" value="F:phosphorelay sensor kinase activity"/>
    <property type="evidence" value="ECO:0007669"/>
    <property type="project" value="InterPro"/>
</dbReference>
<evidence type="ECO:0000256" key="2">
    <source>
        <dbReference type="ARBA" id="ARBA00012438"/>
    </source>
</evidence>
<dbReference type="SMART" id="SM00387">
    <property type="entry name" value="HATPase_c"/>
    <property type="match status" value="1"/>
</dbReference>
<feature type="transmembrane region" description="Helical" evidence="4">
    <location>
        <begin position="164"/>
        <end position="189"/>
    </location>
</feature>
<evidence type="ECO:0000256" key="3">
    <source>
        <dbReference type="ARBA" id="ARBA00022553"/>
    </source>
</evidence>
<keyword evidence="4" id="KW-0472">Membrane</keyword>
<reference evidence="6 7" key="1">
    <citation type="submission" date="2019-03" db="EMBL/GenBank/DDBJ databases">
        <title>Genomic Encyclopedia of Type Strains, Phase IV (KMG-IV): sequencing the most valuable type-strain genomes for metagenomic binning, comparative biology and taxonomic classification.</title>
        <authorList>
            <person name="Goeker M."/>
        </authorList>
    </citation>
    <scope>NUCLEOTIDE SEQUENCE [LARGE SCALE GENOMIC DNA]</scope>
    <source>
        <strain evidence="6 7">DSM 16326</strain>
    </source>
</reference>
<dbReference type="Pfam" id="PF02518">
    <property type="entry name" value="HATPase_c"/>
    <property type="match status" value="1"/>
</dbReference>
<comment type="caution">
    <text evidence="6">The sequence shown here is derived from an EMBL/GenBank/DDBJ whole genome shotgun (WGS) entry which is preliminary data.</text>
</comment>
<feature type="transmembrane region" description="Helical" evidence="4">
    <location>
        <begin position="79"/>
        <end position="96"/>
    </location>
</feature>
<evidence type="ECO:0000256" key="4">
    <source>
        <dbReference type="SAM" id="Phobius"/>
    </source>
</evidence>
<dbReference type="InterPro" id="IPR005467">
    <property type="entry name" value="His_kinase_dom"/>
</dbReference>
<organism evidence="6 7">
    <name type="scientific">Thiohalophilus thiocyanatoxydans</name>
    <dbReference type="NCBI Taxonomy" id="381308"/>
    <lineage>
        <taxon>Bacteria</taxon>
        <taxon>Pseudomonadati</taxon>
        <taxon>Pseudomonadota</taxon>
        <taxon>Gammaproteobacteria</taxon>
        <taxon>Thiohalomonadales</taxon>
        <taxon>Thiohalophilaceae</taxon>
        <taxon>Thiohalophilus</taxon>
    </lineage>
</organism>
<feature type="transmembrane region" description="Helical" evidence="4">
    <location>
        <begin position="130"/>
        <end position="152"/>
    </location>
</feature>
<dbReference type="AlphaFoldDB" id="A0A4R8IRX9"/>
<feature type="domain" description="Histidine kinase" evidence="5">
    <location>
        <begin position="481"/>
        <end position="684"/>
    </location>
</feature>
<name>A0A4R8IRX9_9GAMM</name>
<dbReference type="InterPro" id="IPR036890">
    <property type="entry name" value="HATPase_C_sf"/>
</dbReference>
<dbReference type="Gene3D" id="3.30.450.40">
    <property type="match status" value="1"/>
</dbReference>
<accession>A0A4R8IRX9</accession>
<dbReference type="InterPro" id="IPR003661">
    <property type="entry name" value="HisK_dim/P_dom"/>
</dbReference>
<evidence type="ECO:0000313" key="7">
    <source>
        <dbReference type="Proteomes" id="UP000294914"/>
    </source>
</evidence>
<dbReference type="EC" id="2.7.13.3" evidence="2"/>
<keyword evidence="6" id="KW-0808">Transferase</keyword>
<dbReference type="PROSITE" id="PS50109">
    <property type="entry name" value="HIS_KIN"/>
    <property type="match status" value="1"/>
</dbReference>
<dbReference type="SUPFAM" id="SSF47384">
    <property type="entry name" value="Homodimeric domain of signal transducing histidine kinase"/>
    <property type="match status" value="1"/>
</dbReference>
<dbReference type="Proteomes" id="UP000294914">
    <property type="component" value="Unassembled WGS sequence"/>
</dbReference>
<dbReference type="InterPro" id="IPR014265">
    <property type="entry name" value="XrtA/PrsK"/>
</dbReference>
<keyword evidence="3" id="KW-0597">Phosphoprotein</keyword>
<dbReference type="Gene3D" id="3.30.565.10">
    <property type="entry name" value="Histidine kinase-like ATPase, C-terminal domain"/>
    <property type="match status" value="1"/>
</dbReference>
<feature type="transmembrane region" description="Helical" evidence="4">
    <location>
        <begin position="103"/>
        <end position="124"/>
    </location>
</feature>
<keyword evidence="4" id="KW-1133">Transmembrane helix</keyword>
<dbReference type="RefSeq" id="WP_243830676.1">
    <property type="nucleotide sequence ID" value="NZ_SOQX01000001.1"/>
</dbReference>
<dbReference type="PANTHER" id="PTHR43547:SF2">
    <property type="entry name" value="HYBRID SIGNAL TRANSDUCTION HISTIDINE KINASE C"/>
    <property type="match status" value="1"/>
</dbReference>
<proteinExistence type="predicted"/>
<sequence>MIEASYLTIGLIGYGVACLAFLALTVVLAIGWRGGVQGMALLTASVVSMSWAALMALGASTAITLWPMVVLLTDLLRDFAWLAFLWLVLWMGHTTAGTSHLSLLRLAGIVLLTVLLAQMGLLLVMPLSDIFQWVLAGKVMLSIGALVLIEHLYRSTTADQRWAVKYLCLATGALFVYDFILFSDALLFLGISQTLWDARGYVNALVVPLIAVSAARNPQWSLDVYVSRGVVLHGSALVMAGGYLLLMAAAGFYLRRFGGEWGAVLQAVFLFAAVLLLVALLVSGQLRATLKVFLSKHFFNYRYDYREEWLRFIHTLAASDAPLPERVIRAVGGIVESPGGQLWLSDGGRQYVADARLNWPDREPPVLLHDSQLVTYLRDSQWVIDLDEYRENPERYTGLVLPDWMQQESRLWIIVPLMHEEDLLGFLLMAHSRAGHSINWEDRDLLKTAGRQAASHLAQMQTLQALAEARQFETFNRLSAYVIHDLKNLVAQLSLVVSNARRHSDNPDFLKDAIGTVENAVNRMNRLMLQLRNGTRVASAQLLDLAALAEEAVKNATDRSPVPRFTPPDEAIWVLAERDRLLSVLNHLIQNAQEATPATGEVSLSTWCDREQACLEVTDTGKGMDRMFMRERLFRPFDSTKGLTGMGIGVYESREFLRALGGELEVRSDPGDGSTFRLLLPRHTPERHAFEDSREETV</sequence>
<feature type="transmembrane region" description="Helical" evidence="4">
    <location>
        <begin position="6"/>
        <end position="32"/>
    </location>
</feature>
<dbReference type="InterPro" id="IPR003594">
    <property type="entry name" value="HATPase_dom"/>
</dbReference>
<evidence type="ECO:0000256" key="1">
    <source>
        <dbReference type="ARBA" id="ARBA00000085"/>
    </source>
</evidence>
<keyword evidence="7" id="KW-1185">Reference proteome</keyword>
<comment type="catalytic activity">
    <reaction evidence="1">
        <text>ATP + protein L-histidine = ADP + protein N-phospho-L-histidine.</text>
        <dbReference type="EC" id="2.7.13.3"/>
    </reaction>
</comment>
<feature type="transmembrane region" description="Helical" evidence="4">
    <location>
        <begin position="230"/>
        <end position="255"/>
    </location>
</feature>
<dbReference type="PANTHER" id="PTHR43547">
    <property type="entry name" value="TWO-COMPONENT HISTIDINE KINASE"/>
    <property type="match status" value="1"/>
</dbReference>
<gene>
    <name evidence="6" type="ORF">EDC23_0162</name>
</gene>